<gene>
    <name evidence="14" type="ORF">niasHT_003677</name>
</gene>
<comment type="cofactor">
    <cofactor evidence="10 11">
        <name>Zn(2+)</name>
        <dbReference type="ChEBI" id="CHEBI:29105"/>
    </cofactor>
    <text evidence="10 11">Binds 1 zinc ion per subunit.</text>
</comment>
<dbReference type="PANTHER" id="PTHR10127:SF831">
    <property type="entry name" value="ZINC METALLOPROTEINASE NAS-37"/>
    <property type="match status" value="1"/>
</dbReference>
<feature type="compositionally biased region" description="Polar residues" evidence="12">
    <location>
        <begin position="107"/>
        <end position="118"/>
    </location>
</feature>
<evidence type="ECO:0000256" key="4">
    <source>
        <dbReference type="ARBA" id="ARBA00022729"/>
    </source>
</evidence>
<comment type="caution">
    <text evidence="14">The sequence shown here is derived from an EMBL/GenBank/DDBJ whole genome shotgun (WGS) entry which is preliminary data.</text>
</comment>
<evidence type="ECO:0000256" key="7">
    <source>
        <dbReference type="ARBA" id="ARBA00023157"/>
    </source>
</evidence>
<evidence type="ECO:0000256" key="12">
    <source>
        <dbReference type="SAM" id="MobiDB-lite"/>
    </source>
</evidence>
<dbReference type="InterPro" id="IPR017050">
    <property type="entry name" value="Metallopeptidase_nem"/>
</dbReference>
<feature type="region of interest" description="Disordered" evidence="12">
    <location>
        <begin position="107"/>
        <end position="136"/>
    </location>
</feature>
<feature type="compositionally biased region" description="Basic and acidic residues" evidence="12">
    <location>
        <begin position="120"/>
        <end position="136"/>
    </location>
</feature>
<dbReference type="EMBL" id="JBICBT010000081">
    <property type="protein sequence ID" value="KAL3123970.1"/>
    <property type="molecule type" value="Genomic_DNA"/>
</dbReference>
<evidence type="ECO:0000313" key="15">
    <source>
        <dbReference type="Proteomes" id="UP001620626"/>
    </source>
</evidence>
<evidence type="ECO:0000256" key="5">
    <source>
        <dbReference type="ARBA" id="ARBA00022833"/>
    </source>
</evidence>
<dbReference type="Pfam" id="PF01400">
    <property type="entry name" value="Astacin"/>
    <property type="match status" value="1"/>
</dbReference>
<name>A0ABD2MBC0_9BILA</name>
<keyword evidence="2 9" id="KW-0964">Secreted</keyword>
<feature type="binding site" evidence="10">
    <location>
        <position position="241"/>
    </location>
    <ligand>
        <name>Zn(2+)</name>
        <dbReference type="ChEBI" id="CHEBI:29105"/>
        <note>catalytic</note>
    </ligand>
</feature>
<dbReference type="InterPro" id="IPR006026">
    <property type="entry name" value="Peptidase_Metallo"/>
</dbReference>
<feature type="active site" evidence="10">
    <location>
        <position position="232"/>
    </location>
</feature>
<dbReference type="GO" id="GO:0008270">
    <property type="term" value="F:zinc ion binding"/>
    <property type="evidence" value="ECO:0007669"/>
    <property type="project" value="UniProtKB-UniRule"/>
</dbReference>
<dbReference type="GO" id="GO:0004222">
    <property type="term" value="F:metalloendopeptidase activity"/>
    <property type="evidence" value="ECO:0007669"/>
    <property type="project" value="UniProtKB-UniRule"/>
</dbReference>
<accession>A0ABD2MBC0</accession>
<comment type="subcellular location">
    <subcellularLocation>
        <location evidence="1 9">Secreted</location>
    </subcellularLocation>
</comment>
<dbReference type="SMART" id="SM00235">
    <property type="entry name" value="ZnMc"/>
    <property type="match status" value="1"/>
</dbReference>
<dbReference type="PROSITE" id="PS00022">
    <property type="entry name" value="EGF_1"/>
    <property type="match status" value="1"/>
</dbReference>
<comment type="caution">
    <text evidence="10">Lacks conserved residue(s) required for the propagation of feature annotation.</text>
</comment>
<dbReference type="PANTHER" id="PTHR10127">
    <property type="entry name" value="DISCOIDIN, CUB, EGF, LAMININ , AND ZINC METALLOPROTEASE DOMAIN CONTAINING"/>
    <property type="match status" value="1"/>
</dbReference>
<dbReference type="GO" id="GO:0005576">
    <property type="term" value="C:extracellular region"/>
    <property type="evidence" value="ECO:0007669"/>
    <property type="project" value="UniProtKB-SubCell"/>
</dbReference>
<organism evidence="14 15">
    <name type="scientific">Heterodera trifolii</name>
    <dbReference type="NCBI Taxonomy" id="157864"/>
    <lineage>
        <taxon>Eukaryota</taxon>
        <taxon>Metazoa</taxon>
        <taxon>Ecdysozoa</taxon>
        <taxon>Nematoda</taxon>
        <taxon>Chromadorea</taxon>
        <taxon>Rhabditida</taxon>
        <taxon>Tylenchina</taxon>
        <taxon>Tylenchomorpha</taxon>
        <taxon>Tylenchoidea</taxon>
        <taxon>Heteroderidae</taxon>
        <taxon>Heteroderinae</taxon>
        <taxon>Heterodera</taxon>
    </lineage>
</organism>
<dbReference type="GO" id="GO:0006508">
    <property type="term" value="P:proteolysis"/>
    <property type="evidence" value="ECO:0007669"/>
    <property type="project" value="UniProtKB-KW"/>
</dbReference>
<protein>
    <recommendedName>
        <fullName evidence="9">Zinc metalloproteinase</fullName>
    </recommendedName>
</protein>
<dbReference type="InterPro" id="IPR034035">
    <property type="entry name" value="Astacin-like_dom"/>
</dbReference>
<evidence type="ECO:0000256" key="8">
    <source>
        <dbReference type="ARBA" id="ARBA00023180"/>
    </source>
</evidence>
<evidence type="ECO:0000259" key="13">
    <source>
        <dbReference type="PROSITE" id="PS51864"/>
    </source>
</evidence>
<dbReference type="PIRSF" id="PIRSF036365">
    <property type="entry name" value="Astacin_nematoda"/>
    <property type="match status" value="1"/>
</dbReference>
<dbReference type="Gene3D" id="3.40.390.10">
    <property type="entry name" value="Collagenase (Catalytic Domain)"/>
    <property type="match status" value="1"/>
</dbReference>
<evidence type="ECO:0000256" key="6">
    <source>
        <dbReference type="ARBA" id="ARBA00023049"/>
    </source>
</evidence>
<evidence type="ECO:0000256" key="1">
    <source>
        <dbReference type="ARBA" id="ARBA00004613"/>
    </source>
</evidence>
<evidence type="ECO:0000256" key="3">
    <source>
        <dbReference type="ARBA" id="ARBA00022723"/>
    </source>
</evidence>
<sequence length="520" mass="59121">MKTQTEEMRSEEAERETKEREQVKKLLAEYKRKVNKEMEKHFKEMEKDEKLKKVLREIEEAQAKHPGEKRKAAKSITEINEKHWDELYQGDIVLHVEQAQYLLDTVTRNGQQKANSRAENGAERREKRGTDQNGKKETFPVLKWPLLTIPFSFHSIIPDRFRQQIHFAIQLWNRNTCLSMVEHGPSSPGIQFTNVSGKGCKSWVGRKSGPTYQQQINLEYPDCYLSGIIAHEIGHALGLTHEHQRYDRDTYVWYIADNVKFDKIGNFDKLATERSEDYKTPYDLGSVMHYGAKEASTNDKHTLIPKAGAHYINTIGQRFGPSFGDFMLMNKYYCGLQLLPDGSSINTEVCFKNVMCENDGFQKPKSCTECICPPGYAGNLCEKVDTDGYAPAGVTNNCKGAIFIATSEWQDLHGQIGSDSLDSSTDHAYCHWQILAEIGQIISIQVLAIGDECEDACESGNTEIRTEANKGISGLRLCCPSDLGSTGQLEISAPYGYAMISLYSFYKVQRFHLRFMQHED</sequence>
<proteinExistence type="predicted"/>
<keyword evidence="10 11" id="KW-0645">Protease</keyword>
<feature type="region of interest" description="Disordered" evidence="12">
    <location>
        <begin position="1"/>
        <end position="21"/>
    </location>
</feature>
<keyword evidence="7" id="KW-1015">Disulfide bond</keyword>
<keyword evidence="8" id="KW-0325">Glycoprotein</keyword>
<keyword evidence="15" id="KW-1185">Reference proteome</keyword>
<evidence type="ECO:0000256" key="9">
    <source>
        <dbReference type="PIRNR" id="PIRNR036365"/>
    </source>
</evidence>
<evidence type="ECO:0000256" key="2">
    <source>
        <dbReference type="ARBA" id="ARBA00022525"/>
    </source>
</evidence>
<keyword evidence="6 10" id="KW-0482">Metalloprotease</keyword>
<dbReference type="CDD" id="cd04280">
    <property type="entry name" value="ZnMc_astacin_like"/>
    <property type="match status" value="1"/>
</dbReference>
<dbReference type="SUPFAM" id="SSF55486">
    <property type="entry name" value="Metalloproteases ('zincins'), catalytic domain"/>
    <property type="match status" value="1"/>
</dbReference>
<evidence type="ECO:0000256" key="10">
    <source>
        <dbReference type="PROSITE-ProRule" id="PRU01211"/>
    </source>
</evidence>
<dbReference type="InterPro" id="IPR000742">
    <property type="entry name" value="EGF"/>
</dbReference>
<keyword evidence="10 11" id="KW-0378">Hydrolase</keyword>
<dbReference type="InterPro" id="IPR024079">
    <property type="entry name" value="MetalloPept_cat_dom_sf"/>
</dbReference>
<dbReference type="PRINTS" id="PR00480">
    <property type="entry name" value="ASTACIN"/>
</dbReference>
<keyword evidence="5 10" id="KW-0862">Zinc</keyword>
<feature type="binding site" evidence="10">
    <location>
        <position position="231"/>
    </location>
    <ligand>
        <name>Zn(2+)</name>
        <dbReference type="ChEBI" id="CHEBI:29105"/>
        <note>catalytic</note>
    </ligand>
</feature>
<evidence type="ECO:0000313" key="14">
    <source>
        <dbReference type="EMBL" id="KAL3123970.1"/>
    </source>
</evidence>
<dbReference type="Proteomes" id="UP001620626">
    <property type="component" value="Unassembled WGS sequence"/>
</dbReference>
<feature type="binding site" evidence="10">
    <location>
        <position position="235"/>
    </location>
    <ligand>
        <name>Zn(2+)</name>
        <dbReference type="ChEBI" id="CHEBI:29105"/>
        <note>catalytic</note>
    </ligand>
</feature>
<reference evidence="14 15" key="1">
    <citation type="submission" date="2024-10" db="EMBL/GenBank/DDBJ databases">
        <authorList>
            <person name="Kim D."/>
        </authorList>
    </citation>
    <scope>NUCLEOTIDE SEQUENCE [LARGE SCALE GENOMIC DNA]</scope>
    <source>
        <strain evidence="14">BH-2024</strain>
    </source>
</reference>
<keyword evidence="4" id="KW-0732">Signal</keyword>
<dbReference type="AlphaFoldDB" id="A0ABD2MBC0"/>
<evidence type="ECO:0000256" key="11">
    <source>
        <dbReference type="RuleBase" id="RU361183"/>
    </source>
</evidence>
<feature type="domain" description="Peptidase M12A" evidence="13">
    <location>
        <begin position="133"/>
        <end position="335"/>
    </location>
</feature>
<dbReference type="PROSITE" id="PS51864">
    <property type="entry name" value="ASTACIN"/>
    <property type="match status" value="1"/>
</dbReference>
<dbReference type="PROSITE" id="PS01186">
    <property type="entry name" value="EGF_2"/>
    <property type="match status" value="1"/>
</dbReference>
<dbReference type="InterPro" id="IPR001506">
    <property type="entry name" value="Peptidase_M12A"/>
</dbReference>
<keyword evidence="3 10" id="KW-0479">Metal-binding</keyword>